<dbReference type="PANTHER" id="PTHR38459:SF1">
    <property type="entry name" value="PROPHAGE BACTOPRENOL-LINKED GLUCOSE TRANSLOCASE HOMOLOG"/>
    <property type="match status" value="1"/>
</dbReference>
<feature type="transmembrane region" description="Helical" evidence="6">
    <location>
        <begin position="12"/>
        <end position="37"/>
    </location>
</feature>
<dbReference type="RefSeq" id="WP_013147942.1">
    <property type="nucleotide sequence ID" value="NC_014207.1"/>
</dbReference>
<dbReference type="EMBL" id="CP002056">
    <property type="protein sequence ID" value="ADI29627.1"/>
    <property type="molecule type" value="Genomic_DNA"/>
</dbReference>
<evidence type="ECO:0000256" key="2">
    <source>
        <dbReference type="ARBA" id="ARBA00009399"/>
    </source>
</evidence>
<dbReference type="InterPro" id="IPR007267">
    <property type="entry name" value="GtrA_DPMS_TM"/>
</dbReference>
<reference evidence="9" key="1">
    <citation type="submission" date="2010-05" db="EMBL/GenBank/DDBJ databases">
        <title>Complete sequence of Methylotenera sp. 301.</title>
        <authorList>
            <person name="Lucas S."/>
            <person name="Copeland A."/>
            <person name="Lapidus A."/>
            <person name="Cheng J.-F."/>
            <person name="Bruce D."/>
            <person name="Goodwin L."/>
            <person name="Pitluck S."/>
            <person name="Clum A."/>
            <person name="Land M."/>
            <person name="Hauser L."/>
            <person name="Kyrpides N."/>
            <person name="Ivanova N."/>
            <person name="Chistoservova L."/>
            <person name="Kalyuzhnaya M."/>
            <person name="Woyke T."/>
        </authorList>
    </citation>
    <scope>NUCLEOTIDE SEQUENCE [LARGE SCALE GENOMIC DNA]</scope>
    <source>
        <strain evidence="9">301</strain>
    </source>
</reference>
<evidence type="ECO:0000256" key="6">
    <source>
        <dbReference type="SAM" id="Phobius"/>
    </source>
</evidence>
<feature type="transmembrane region" description="Helical" evidence="6">
    <location>
        <begin position="109"/>
        <end position="130"/>
    </location>
</feature>
<organism evidence="8 9">
    <name type="scientific">Methylotenera versatilis (strain 301)</name>
    <dbReference type="NCBI Taxonomy" id="666681"/>
    <lineage>
        <taxon>Bacteria</taxon>
        <taxon>Pseudomonadati</taxon>
        <taxon>Pseudomonadota</taxon>
        <taxon>Betaproteobacteria</taxon>
        <taxon>Nitrosomonadales</taxon>
        <taxon>Methylophilaceae</taxon>
        <taxon>Methylotenera</taxon>
    </lineage>
</organism>
<comment type="subcellular location">
    <subcellularLocation>
        <location evidence="1">Membrane</location>
        <topology evidence="1">Multi-pass membrane protein</topology>
    </subcellularLocation>
</comment>
<feature type="transmembrane region" description="Helical" evidence="6">
    <location>
        <begin position="75"/>
        <end position="97"/>
    </location>
</feature>
<dbReference type="Pfam" id="PF04138">
    <property type="entry name" value="GtrA_DPMS_TM"/>
    <property type="match status" value="1"/>
</dbReference>
<accession>D7DHU2</accession>
<dbReference type="GO" id="GO:0005886">
    <property type="term" value="C:plasma membrane"/>
    <property type="evidence" value="ECO:0007669"/>
    <property type="project" value="TreeGrafter"/>
</dbReference>
<evidence type="ECO:0000259" key="7">
    <source>
        <dbReference type="Pfam" id="PF04138"/>
    </source>
</evidence>
<evidence type="ECO:0000256" key="3">
    <source>
        <dbReference type="ARBA" id="ARBA00022692"/>
    </source>
</evidence>
<dbReference type="PANTHER" id="PTHR38459">
    <property type="entry name" value="PROPHAGE BACTOPRENOL-LINKED GLUCOSE TRANSLOCASE HOMOLOG"/>
    <property type="match status" value="1"/>
</dbReference>
<keyword evidence="3 6" id="KW-0812">Transmembrane</keyword>
<reference evidence="8 9" key="2">
    <citation type="journal article" date="2011" name="J. Bacteriol.">
        <title>Genomes of three methylotrophs from a single niche uncover genetic and metabolic divergence of Methylophilaceae.</title>
        <authorList>
            <person name="Lapidus A."/>
            <person name="Clum A."/>
            <person name="Labutti K."/>
            <person name="Kaluzhnaya M.G."/>
            <person name="Lim S."/>
            <person name="Beck D.A."/>
            <person name="Glavina Del Rio T."/>
            <person name="Nolan M."/>
            <person name="Mavromatis K."/>
            <person name="Huntemann M."/>
            <person name="Lucas S."/>
            <person name="Lidstrom M.E."/>
            <person name="Ivanova N."/>
            <person name="Chistoserdova L."/>
        </authorList>
    </citation>
    <scope>NUCLEOTIDE SEQUENCE [LARGE SCALE GENOMIC DNA]</scope>
    <source>
        <strain evidence="8 9">301</strain>
    </source>
</reference>
<proteinExistence type="inferred from homology"/>
<feature type="transmembrane region" description="Helical" evidence="6">
    <location>
        <begin position="43"/>
        <end position="63"/>
    </location>
</feature>
<protein>
    <recommendedName>
        <fullName evidence="7">GtrA/DPMS transmembrane domain-containing protein</fullName>
    </recommendedName>
</protein>
<evidence type="ECO:0000256" key="5">
    <source>
        <dbReference type="ARBA" id="ARBA00023136"/>
    </source>
</evidence>
<dbReference type="OrthoDB" id="7060875at2"/>
<dbReference type="KEGG" id="meh:M301_1243"/>
<dbReference type="HOGENOM" id="CLU_1775297_0_0_4"/>
<dbReference type="GO" id="GO:0000271">
    <property type="term" value="P:polysaccharide biosynthetic process"/>
    <property type="evidence" value="ECO:0007669"/>
    <property type="project" value="InterPro"/>
</dbReference>
<feature type="domain" description="GtrA/DPMS transmembrane" evidence="7">
    <location>
        <begin position="14"/>
        <end position="134"/>
    </location>
</feature>
<name>D7DHU2_METV0</name>
<evidence type="ECO:0000256" key="1">
    <source>
        <dbReference type="ARBA" id="ARBA00004141"/>
    </source>
</evidence>
<dbReference type="eggNOG" id="COG2246">
    <property type="taxonomic scope" value="Bacteria"/>
</dbReference>
<evidence type="ECO:0000313" key="8">
    <source>
        <dbReference type="EMBL" id="ADI29627.1"/>
    </source>
</evidence>
<keyword evidence="4 6" id="KW-1133">Transmembrane helix</keyword>
<gene>
    <name evidence="8" type="ordered locus">M301_1243</name>
</gene>
<keyword evidence="5 6" id="KW-0472">Membrane</keyword>
<comment type="similarity">
    <text evidence="2">Belongs to the GtrA family.</text>
</comment>
<evidence type="ECO:0000256" key="4">
    <source>
        <dbReference type="ARBA" id="ARBA00022989"/>
    </source>
</evidence>
<dbReference type="InterPro" id="IPR051401">
    <property type="entry name" value="GtrA_CellWall_Glycosyl"/>
</dbReference>
<dbReference type="AlphaFoldDB" id="D7DHU2"/>
<dbReference type="Proteomes" id="UP000000383">
    <property type="component" value="Chromosome"/>
</dbReference>
<sequence>MTEKMVVDMQELVRFILAGVMSTIGNMIAVWIALFFISFQLALFVGIATGFTLSFSLSKFFTFQKRSWDKAGQEATIFIIVYAVGLLLNFTAANIVLHFTSQYDIPLKIAEMGSAMTGSAIMFFTSYFGHRFFTYKTYLRLNDSYK</sequence>
<keyword evidence="9" id="KW-1185">Reference proteome</keyword>
<evidence type="ECO:0000313" key="9">
    <source>
        <dbReference type="Proteomes" id="UP000000383"/>
    </source>
</evidence>